<feature type="binding site" evidence="7 8">
    <location>
        <position position="55"/>
    </location>
    <ligand>
        <name>S-adenosyl-L-methionine</name>
        <dbReference type="ChEBI" id="CHEBI:59789"/>
    </ligand>
</feature>
<evidence type="ECO:0000313" key="10">
    <source>
        <dbReference type="EMBL" id="GGF87061.1"/>
    </source>
</evidence>
<dbReference type="SMART" id="SM00650">
    <property type="entry name" value="rADc"/>
    <property type="match status" value="1"/>
</dbReference>
<comment type="catalytic activity">
    <reaction evidence="7">
        <text>adenosine(1518)/adenosine(1519) in 16S rRNA + 4 S-adenosyl-L-methionine = N(6)-dimethyladenosine(1518)/N(6)-dimethyladenosine(1519) in 16S rRNA + 4 S-adenosyl-L-homocysteine + 4 H(+)</text>
        <dbReference type="Rhea" id="RHEA:19609"/>
        <dbReference type="Rhea" id="RHEA-COMP:10232"/>
        <dbReference type="Rhea" id="RHEA-COMP:10233"/>
        <dbReference type="ChEBI" id="CHEBI:15378"/>
        <dbReference type="ChEBI" id="CHEBI:57856"/>
        <dbReference type="ChEBI" id="CHEBI:59789"/>
        <dbReference type="ChEBI" id="CHEBI:74411"/>
        <dbReference type="ChEBI" id="CHEBI:74493"/>
        <dbReference type="EC" id="2.1.1.182"/>
    </reaction>
</comment>
<dbReference type="InterPro" id="IPR029063">
    <property type="entry name" value="SAM-dependent_MTases_sf"/>
</dbReference>
<comment type="caution">
    <text evidence="10">The sequence shown here is derived from an EMBL/GenBank/DDBJ whole genome shotgun (WGS) entry which is preliminary data.</text>
</comment>
<evidence type="ECO:0000256" key="1">
    <source>
        <dbReference type="ARBA" id="ARBA00022490"/>
    </source>
</evidence>
<evidence type="ECO:0000256" key="2">
    <source>
        <dbReference type="ARBA" id="ARBA00022552"/>
    </source>
</evidence>
<accession>A0A917CF28</accession>
<feature type="binding site" evidence="7 8">
    <location>
        <position position="28"/>
    </location>
    <ligand>
        <name>S-adenosyl-L-methionine</name>
        <dbReference type="ChEBI" id="CHEBI:59789"/>
    </ligand>
</feature>
<feature type="domain" description="Ribosomal RNA adenine methylase transferase N-terminal" evidence="9">
    <location>
        <begin position="35"/>
        <end position="211"/>
    </location>
</feature>
<comment type="subcellular location">
    <subcellularLocation>
        <location evidence="7">Cytoplasm</location>
    </subcellularLocation>
</comment>
<dbReference type="EMBL" id="BMCT01000012">
    <property type="protein sequence ID" value="GGF87061.1"/>
    <property type="molecule type" value="Genomic_DNA"/>
</dbReference>
<evidence type="ECO:0000256" key="8">
    <source>
        <dbReference type="PROSITE-ProRule" id="PRU01026"/>
    </source>
</evidence>
<dbReference type="InterPro" id="IPR023165">
    <property type="entry name" value="rRNA_Ade_diMease-like_C"/>
</dbReference>
<evidence type="ECO:0000256" key="3">
    <source>
        <dbReference type="ARBA" id="ARBA00022603"/>
    </source>
</evidence>
<keyword evidence="4 7" id="KW-0808">Transferase</keyword>
<evidence type="ECO:0000256" key="7">
    <source>
        <dbReference type="HAMAP-Rule" id="MF_00607"/>
    </source>
</evidence>
<evidence type="ECO:0000256" key="5">
    <source>
        <dbReference type="ARBA" id="ARBA00022691"/>
    </source>
</evidence>
<dbReference type="NCBIfam" id="TIGR00755">
    <property type="entry name" value="ksgA"/>
    <property type="match status" value="1"/>
</dbReference>
<keyword evidence="3 7" id="KW-0489">Methyltransferase</keyword>
<feature type="binding site" evidence="7 8">
    <location>
        <position position="77"/>
    </location>
    <ligand>
        <name>S-adenosyl-L-methionine</name>
        <dbReference type="ChEBI" id="CHEBI:59789"/>
    </ligand>
</feature>
<dbReference type="GO" id="GO:0003723">
    <property type="term" value="F:RNA binding"/>
    <property type="evidence" value="ECO:0007669"/>
    <property type="project" value="UniProtKB-UniRule"/>
</dbReference>
<keyword evidence="2 7" id="KW-0698">rRNA processing</keyword>
<evidence type="ECO:0000256" key="6">
    <source>
        <dbReference type="ARBA" id="ARBA00022884"/>
    </source>
</evidence>
<dbReference type="RefSeq" id="WP_188583955.1">
    <property type="nucleotide sequence ID" value="NZ_BMCT01000012.1"/>
</dbReference>
<feature type="binding site" evidence="7 8">
    <location>
        <position position="123"/>
    </location>
    <ligand>
        <name>S-adenosyl-L-methionine</name>
        <dbReference type="ChEBI" id="CHEBI:59789"/>
    </ligand>
</feature>
<dbReference type="SUPFAM" id="SSF53335">
    <property type="entry name" value="S-adenosyl-L-methionine-dependent methyltransferases"/>
    <property type="match status" value="1"/>
</dbReference>
<dbReference type="PANTHER" id="PTHR11727">
    <property type="entry name" value="DIMETHYLADENOSINE TRANSFERASE"/>
    <property type="match status" value="1"/>
</dbReference>
<keyword evidence="11" id="KW-1185">Reference proteome</keyword>
<dbReference type="Gene3D" id="1.10.8.100">
    <property type="entry name" value="Ribosomal RNA adenine dimethylase-like, domain 2"/>
    <property type="match status" value="1"/>
</dbReference>
<keyword evidence="5 7" id="KW-0949">S-adenosyl-L-methionine</keyword>
<dbReference type="InterPro" id="IPR020596">
    <property type="entry name" value="rRNA_Ade_Mease_Trfase_CS"/>
</dbReference>
<feature type="binding site" evidence="7 8">
    <location>
        <position position="103"/>
    </location>
    <ligand>
        <name>S-adenosyl-L-methionine</name>
        <dbReference type="ChEBI" id="CHEBI:59789"/>
    </ligand>
</feature>
<sequence length="286" mass="30449">MAAIDDLPPLRDVIRTHGLSAQKSLGQNFLLDLNLTARIARGSGPLEGATVVEVGPGPGGLTRALLALGAKRVIAIERDHRCIAALNEIAAAYPGRLEIIEGDALKVDVRPLLAGAEARVVANLPYNVGTQLLVGWLTSDPWPPWFSSLTLMFQREVAERIVATPDDKAYGRLAVLTGWRAQARILFDVAPSAFVPPPKVTSSVVHVVPRANPAPCTLKDLERVTEAAFGQRRKMLRQSLKSLGVDTAALLAGADVAETARAEEIELSGFLALANTYADLKSKGGS</sequence>
<dbReference type="GO" id="GO:0052908">
    <property type="term" value="F:16S rRNA (adenine(1518)-N(6)/adenine(1519)-N(6))-dimethyltransferase activity"/>
    <property type="evidence" value="ECO:0007669"/>
    <property type="project" value="UniProtKB-EC"/>
</dbReference>
<gene>
    <name evidence="7 10" type="primary">rsmA</name>
    <name evidence="7" type="synonym">ksgA</name>
    <name evidence="10" type="ORF">GCM10007301_53670</name>
</gene>
<dbReference type="InterPro" id="IPR011530">
    <property type="entry name" value="rRNA_adenine_dimethylase"/>
</dbReference>
<proteinExistence type="inferred from homology"/>
<dbReference type="HAMAP" id="MF_00607">
    <property type="entry name" value="16SrRNA_methyltr_A"/>
    <property type="match status" value="1"/>
</dbReference>
<dbReference type="GO" id="GO:0005829">
    <property type="term" value="C:cytosol"/>
    <property type="evidence" value="ECO:0007669"/>
    <property type="project" value="TreeGrafter"/>
</dbReference>
<protein>
    <recommendedName>
        <fullName evidence="7">Ribosomal RNA small subunit methyltransferase A</fullName>
        <ecNumber evidence="7">2.1.1.182</ecNumber>
    </recommendedName>
    <alternativeName>
        <fullName evidence="7">16S rRNA (adenine(1518)-N(6)/adenine(1519)-N(6))-dimethyltransferase</fullName>
    </alternativeName>
    <alternativeName>
        <fullName evidence="7">16S rRNA dimethyladenosine transferase</fullName>
    </alternativeName>
    <alternativeName>
        <fullName evidence="7">16S rRNA dimethylase</fullName>
    </alternativeName>
    <alternativeName>
        <fullName evidence="7">S-adenosylmethionine-6-N', N'-adenosyl(rRNA) dimethyltransferase</fullName>
    </alternativeName>
</protein>
<evidence type="ECO:0000313" key="11">
    <source>
        <dbReference type="Proteomes" id="UP000606044"/>
    </source>
</evidence>
<reference evidence="10" key="2">
    <citation type="submission" date="2020-09" db="EMBL/GenBank/DDBJ databases">
        <authorList>
            <person name="Sun Q."/>
            <person name="Sedlacek I."/>
        </authorList>
    </citation>
    <scope>NUCLEOTIDE SEQUENCE</scope>
    <source>
        <strain evidence="10">CCM 7897</strain>
    </source>
</reference>
<dbReference type="PROSITE" id="PS51689">
    <property type="entry name" value="SAM_RNA_A_N6_MT"/>
    <property type="match status" value="1"/>
</dbReference>
<reference evidence="10" key="1">
    <citation type="journal article" date="2014" name="Int. J. Syst. Evol. Microbiol.">
        <title>Complete genome sequence of Corynebacterium casei LMG S-19264T (=DSM 44701T), isolated from a smear-ripened cheese.</title>
        <authorList>
            <consortium name="US DOE Joint Genome Institute (JGI-PGF)"/>
            <person name="Walter F."/>
            <person name="Albersmeier A."/>
            <person name="Kalinowski J."/>
            <person name="Ruckert C."/>
        </authorList>
    </citation>
    <scope>NUCLEOTIDE SEQUENCE</scope>
    <source>
        <strain evidence="10">CCM 7897</strain>
    </source>
</reference>
<keyword evidence="1 7" id="KW-0963">Cytoplasm</keyword>
<organism evidence="10 11">
    <name type="scientific">Azorhizobium oxalatiphilum</name>
    <dbReference type="NCBI Taxonomy" id="980631"/>
    <lineage>
        <taxon>Bacteria</taxon>
        <taxon>Pseudomonadati</taxon>
        <taxon>Pseudomonadota</taxon>
        <taxon>Alphaproteobacteria</taxon>
        <taxon>Hyphomicrobiales</taxon>
        <taxon>Xanthobacteraceae</taxon>
        <taxon>Azorhizobium</taxon>
    </lineage>
</organism>
<dbReference type="InterPro" id="IPR001737">
    <property type="entry name" value="KsgA/Erm"/>
</dbReference>
<comment type="similarity">
    <text evidence="7">Belongs to the class I-like SAM-binding methyltransferase superfamily. rRNA adenine N(6)-methyltransferase family. RsmA subfamily.</text>
</comment>
<dbReference type="AlphaFoldDB" id="A0A917CF28"/>
<comment type="function">
    <text evidence="7">Specifically dimethylates two adjacent adenosines (A1518 and A1519) in the loop of a conserved hairpin near the 3'-end of 16S rRNA in the 30S particle. May play a critical role in biogenesis of 30S subunits.</text>
</comment>
<name>A0A917CF28_9HYPH</name>
<dbReference type="Gene3D" id="3.40.50.150">
    <property type="entry name" value="Vaccinia Virus protein VP39"/>
    <property type="match status" value="1"/>
</dbReference>
<keyword evidence="6 7" id="KW-0694">RNA-binding</keyword>
<dbReference type="InterPro" id="IPR020598">
    <property type="entry name" value="rRNA_Ade_methylase_Trfase_N"/>
</dbReference>
<dbReference type="Proteomes" id="UP000606044">
    <property type="component" value="Unassembled WGS sequence"/>
</dbReference>
<evidence type="ECO:0000256" key="4">
    <source>
        <dbReference type="ARBA" id="ARBA00022679"/>
    </source>
</evidence>
<dbReference type="Pfam" id="PF00398">
    <property type="entry name" value="RrnaAD"/>
    <property type="match status" value="1"/>
</dbReference>
<feature type="binding site" evidence="7 8">
    <location>
        <position position="30"/>
    </location>
    <ligand>
        <name>S-adenosyl-L-methionine</name>
        <dbReference type="ChEBI" id="CHEBI:59789"/>
    </ligand>
</feature>
<dbReference type="CDD" id="cd02440">
    <property type="entry name" value="AdoMet_MTases"/>
    <property type="match status" value="1"/>
</dbReference>
<dbReference type="EC" id="2.1.1.182" evidence="7"/>
<dbReference type="PANTHER" id="PTHR11727:SF7">
    <property type="entry name" value="DIMETHYLADENOSINE TRANSFERASE-RELATED"/>
    <property type="match status" value="1"/>
</dbReference>
<evidence type="ECO:0000259" key="9">
    <source>
        <dbReference type="SMART" id="SM00650"/>
    </source>
</evidence>
<dbReference type="PROSITE" id="PS01131">
    <property type="entry name" value="RRNA_A_DIMETH"/>
    <property type="match status" value="1"/>
</dbReference>